<evidence type="ECO:0000256" key="4">
    <source>
        <dbReference type="ARBA" id="ARBA00022801"/>
    </source>
</evidence>
<gene>
    <name evidence="9" type="ORF">JVW63_02485</name>
</gene>
<name>A0ABS2TFM2_9ACTO</name>
<dbReference type="EMBL" id="JAFFJS010000001">
    <property type="protein sequence ID" value="MBM9432572.1"/>
    <property type="molecule type" value="Genomic_DNA"/>
</dbReference>
<reference evidence="10" key="1">
    <citation type="submission" date="2021-02" db="EMBL/GenBank/DDBJ databases">
        <title>Leucobacter sp. CX169.</title>
        <authorList>
            <person name="Cheng Y."/>
        </authorList>
    </citation>
    <scope>NUCLEOTIDE SEQUENCE [LARGE SCALE GENOMIC DNA]</scope>
    <source>
        <strain evidence="10">JY899</strain>
    </source>
</reference>
<evidence type="ECO:0000313" key="9">
    <source>
        <dbReference type="EMBL" id="MBM9432572.1"/>
    </source>
</evidence>
<sequence>MEGTEPSDEETLAELLVKPHRALILVDVQPTFCEGGALAVEGGNAVARRIAEFTDTNRDNYGVIVSTQDWHIEPGDHFSDQPDFVDTWPPHGVAGTEEADLHPAIAHLPDVSVKKGQYAAAYSGFEGKTDDGRTLADILKDAEITSVDIVGLAESHCVKDTALDARSFVEEVRVFSDLTAPVTEELGVKARTIMEGAGIIQLESKNAWL</sequence>
<evidence type="ECO:0000256" key="2">
    <source>
        <dbReference type="ARBA" id="ARBA00022642"/>
    </source>
</evidence>
<keyword evidence="4" id="KW-0378">Hydrolase</keyword>
<dbReference type="Pfam" id="PF00857">
    <property type="entry name" value="Isochorismatase"/>
    <property type="match status" value="1"/>
</dbReference>
<evidence type="ECO:0000256" key="7">
    <source>
        <dbReference type="ARBA" id="ARBA00043224"/>
    </source>
</evidence>
<evidence type="ECO:0000259" key="8">
    <source>
        <dbReference type="Pfam" id="PF00857"/>
    </source>
</evidence>
<comment type="caution">
    <text evidence="9">The sequence shown here is derived from an EMBL/GenBank/DDBJ whole genome shotgun (WGS) entry which is preliminary data.</text>
</comment>
<keyword evidence="2" id="KW-0662">Pyridine nucleotide biosynthesis</keyword>
<dbReference type="PANTHER" id="PTHR11080">
    <property type="entry name" value="PYRAZINAMIDASE/NICOTINAMIDASE"/>
    <property type="match status" value="1"/>
</dbReference>
<dbReference type="Gene3D" id="3.40.50.850">
    <property type="entry name" value="Isochorismatase-like"/>
    <property type="match status" value="1"/>
</dbReference>
<keyword evidence="3" id="KW-0479">Metal-binding</keyword>
<evidence type="ECO:0000256" key="6">
    <source>
        <dbReference type="ARBA" id="ARBA00039017"/>
    </source>
</evidence>
<dbReference type="SUPFAM" id="SSF52499">
    <property type="entry name" value="Isochorismatase-like hydrolases"/>
    <property type="match status" value="1"/>
</dbReference>
<protein>
    <recommendedName>
        <fullName evidence="6">nicotinamidase</fullName>
        <ecNumber evidence="6">3.5.1.19</ecNumber>
    </recommendedName>
    <alternativeName>
        <fullName evidence="7">Nicotinamide deamidase</fullName>
    </alternativeName>
</protein>
<accession>A0ABS2TFM2</accession>
<comment type="pathway">
    <text evidence="5">Cofactor biosynthesis; nicotinate biosynthesis; nicotinate from nicotinamide: step 1/1.</text>
</comment>
<dbReference type="InterPro" id="IPR052347">
    <property type="entry name" value="Isochorismatase_Nicotinamidase"/>
</dbReference>
<dbReference type="EC" id="3.5.1.19" evidence="6"/>
<dbReference type="InterPro" id="IPR000868">
    <property type="entry name" value="Isochorismatase-like_dom"/>
</dbReference>
<keyword evidence="10" id="KW-1185">Reference proteome</keyword>
<evidence type="ECO:0000313" key="10">
    <source>
        <dbReference type="Proteomes" id="UP000705983"/>
    </source>
</evidence>
<proteinExistence type="inferred from homology"/>
<dbReference type="Proteomes" id="UP000705983">
    <property type="component" value="Unassembled WGS sequence"/>
</dbReference>
<comment type="similarity">
    <text evidence="1">Belongs to the isochorismatase family.</text>
</comment>
<evidence type="ECO:0000256" key="5">
    <source>
        <dbReference type="ARBA" id="ARBA00037900"/>
    </source>
</evidence>
<dbReference type="InterPro" id="IPR036380">
    <property type="entry name" value="Isochorismatase-like_sf"/>
</dbReference>
<feature type="domain" description="Isochorismatase-like" evidence="8">
    <location>
        <begin position="22"/>
        <end position="190"/>
    </location>
</feature>
<evidence type="ECO:0000256" key="3">
    <source>
        <dbReference type="ARBA" id="ARBA00022723"/>
    </source>
</evidence>
<dbReference type="PANTHER" id="PTHR11080:SF2">
    <property type="entry name" value="LD05707P"/>
    <property type="match status" value="1"/>
</dbReference>
<evidence type="ECO:0000256" key="1">
    <source>
        <dbReference type="ARBA" id="ARBA00006336"/>
    </source>
</evidence>
<dbReference type="RefSeq" id="WP_187996161.1">
    <property type="nucleotide sequence ID" value="NZ_JACEXG010000001.1"/>
</dbReference>
<organism evidence="9 10">
    <name type="scientific">Flaviflexus equikiangi</name>
    <dbReference type="NCBI Taxonomy" id="2758573"/>
    <lineage>
        <taxon>Bacteria</taxon>
        <taxon>Bacillati</taxon>
        <taxon>Actinomycetota</taxon>
        <taxon>Actinomycetes</taxon>
        <taxon>Actinomycetales</taxon>
        <taxon>Actinomycetaceae</taxon>
        <taxon>Flaviflexus</taxon>
    </lineage>
</organism>